<name>A0A679ETK7_9CRYP</name>
<keyword evidence="1" id="KW-0812">Transmembrane</keyword>
<proteinExistence type="predicted"/>
<accession>A0A679ETK7</accession>
<feature type="transmembrane region" description="Helical" evidence="1">
    <location>
        <begin position="236"/>
        <end position="254"/>
    </location>
</feature>
<keyword evidence="1" id="KW-0472">Membrane</keyword>
<protein>
    <submittedName>
        <fullName evidence="2">Uncharacterized protein</fullName>
    </submittedName>
</protein>
<evidence type="ECO:0000256" key="1">
    <source>
        <dbReference type="SAM" id="Phobius"/>
    </source>
</evidence>
<dbReference type="AlphaFoldDB" id="A0A679ETK7"/>
<geneLocation type="mitochondrion" evidence="2"/>
<organism evidence="2">
    <name type="scientific">Hemiarma marina</name>
    <dbReference type="NCBI Taxonomy" id="1848298"/>
    <lineage>
        <taxon>Eukaryota</taxon>
        <taxon>Cryptophyceae</taxon>
        <taxon>Cyathomonadacea</taxon>
        <taxon>Goniomonadaceae</taxon>
    </lineage>
</organism>
<reference evidence="2" key="1">
    <citation type="submission" date="2019-12" db="EMBL/GenBank/DDBJ databases">
        <title>Mitochondrial genomes of Hemiarma marina and Leucocryptos marina revised the evolution of cytochrome c maturation in Cryptista.</title>
        <authorList>
            <person name="Nishimura Y."/>
            <person name="Kume K."/>
            <person name="Sonehara K."/>
            <person name="Tanifuji G."/>
            <person name="Shiratori T."/>
            <person name="Ishida K."/>
            <person name="Hashimoto T."/>
            <person name="Inagaki Y."/>
            <person name="Ohkuma M."/>
        </authorList>
    </citation>
    <scope>NUCLEOTIDE SEQUENCE</scope>
    <source>
        <strain evidence="2">SRT149</strain>
    </source>
</reference>
<keyword evidence="1" id="KW-1133">Transmembrane helix</keyword>
<evidence type="ECO:0000313" key="2">
    <source>
        <dbReference type="EMBL" id="BBQ05329.1"/>
    </source>
</evidence>
<keyword evidence="2" id="KW-0496">Mitochondrion</keyword>
<sequence length="283" mass="33421">MFFLHEMSSKHVLLFVFGKQLNDQPFALLRYLMMPKPHPNHPKVFLLLEFHSNVPFFVAQTKENAKVHLILHPEMNHLEVGSREKLNPSIEKLDTKLFFDAIVLLPMEAQVHRLTFRDPHMHRLYHVHDPWFLFPSMFQFVPFQKQEKTRVQSRVSGVQIHELTTYFFLNHLAHGTRFDLHYIKFDLYSILAFLLVFPKNHPKKTNVILAFHLYDFGKSRNFLEFEENSNATLVEGTNFVLVVGIALFYSFLFVSSNASIAHRRVISVQTPKEHHNNIKLRLY</sequence>
<dbReference type="EMBL" id="LC515367">
    <property type="protein sequence ID" value="BBQ05329.1"/>
    <property type="molecule type" value="Genomic_DNA"/>
</dbReference>